<gene>
    <name evidence="2" type="ORF">AVDCRST_MAG81-3072</name>
</gene>
<dbReference type="AlphaFoldDB" id="A0A6J4VLQ9"/>
<dbReference type="Gene3D" id="3.90.350.10">
    <property type="entry name" value="Transposase Inhibitor Protein From Tn5, Chain A, domain 1"/>
    <property type="match status" value="1"/>
</dbReference>
<sequence>MNLLPKEFLPLILTFAPLFSKPVWESAIVLLVGAMLAPGKRTVSAILRVLGLQHEQHFQNYHRVLSRAVWSSRHASRLLFQQLVSVFAAGGVLVIGIDDTIERRWGQRITARGIYRDPVRSSDSHLVKTSGLRWLSLMLLVDIPWAHRVWALPFFTVLAPSKRHDQACGHRHKTLTDWARQMLTQVRRWVPHRAIVLVADSSFAALELLEALRQLPKPVHVVTRLRLDAALYHPAPERQAKQMGRPRKVGKRLPTLKALIENPYTPWDTIVVQDWYGQGGYSLQVASHTAVWYHTGLPAVPIRWLLIRDPKGQFPPQALLCTDLSAQPSQILHWFRQRWQLEVTFAEVRAHLGVESQRQWSELAVLRTTPALLALFSIVVLLAHQEQLQHPFVLPKAAWYQKLKPTFADALALVRQQLWQMRTSQMSAVESDTVQVPRHLFNAWSDLLCYAA</sequence>
<feature type="domain" description="Transposase IS701-like DDE" evidence="1">
    <location>
        <begin position="27"/>
        <end position="271"/>
    </location>
</feature>
<dbReference type="InterPro" id="IPR038721">
    <property type="entry name" value="IS701-like_DDE_dom"/>
</dbReference>
<dbReference type="SUPFAM" id="SSF53098">
    <property type="entry name" value="Ribonuclease H-like"/>
    <property type="match status" value="1"/>
</dbReference>
<organism evidence="2">
    <name type="scientific">uncultured Synechococcales cyanobacterium</name>
    <dbReference type="NCBI Taxonomy" id="1936017"/>
    <lineage>
        <taxon>Bacteria</taxon>
        <taxon>Bacillati</taxon>
        <taxon>Cyanobacteriota</taxon>
        <taxon>Cyanophyceae</taxon>
        <taxon>Synechococcales</taxon>
        <taxon>environmental samples</taxon>
    </lineage>
</organism>
<protein>
    <recommendedName>
        <fullName evidence="1">Transposase IS701-like DDE domain-containing protein</fullName>
    </recommendedName>
</protein>
<dbReference type="EMBL" id="CADCWO010000172">
    <property type="protein sequence ID" value="CAA9582073.1"/>
    <property type="molecule type" value="Genomic_DNA"/>
</dbReference>
<dbReference type="Pfam" id="PF13546">
    <property type="entry name" value="DDE_5"/>
    <property type="match status" value="1"/>
</dbReference>
<evidence type="ECO:0000313" key="2">
    <source>
        <dbReference type="EMBL" id="CAA9582073.1"/>
    </source>
</evidence>
<reference evidence="2" key="1">
    <citation type="submission" date="2020-02" db="EMBL/GenBank/DDBJ databases">
        <authorList>
            <person name="Meier V. D."/>
        </authorList>
    </citation>
    <scope>NUCLEOTIDE SEQUENCE</scope>
    <source>
        <strain evidence="2">AVDCRST_MAG81</strain>
    </source>
</reference>
<name>A0A6J4VLQ9_9CYAN</name>
<evidence type="ECO:0000259" key="1">
    <source>
        <dbReference type="Pfam" id="PF13546"/>
    </source>
</evidence>
<proteinExistence type="predicted"/>
<accession>A0A6J4VLQ9</accession>
<dbReference type="InterPro" id="IPR012337">
    <property type="entry name" value="RNaseH-like_sf"/>
</dbReference>